<feature type="region of interest" description="Disordered" evidence="1">
    <location>
        <begin position="1"/>
        <end position="39"/>
    </location>
</feature>
<dbReference type="AlphaFoldDB" id="A0AAN9A7C0"/>
<feature type="region of interest" description="Disordered" evidence="1">
    <location>
        <begin position="505"/>
        <end position="559"/>
    </location>
</feature>
<keyword evidence="3" id="KW-1185">Reference proteome</keyword>
<evidence type="ECO:0000256" key="1">
    <source>
        <dbReference type="SAM" id="MobiDB-lite"/>
    </source>
</evidence>
<proteinExistence type="predicted"/>
<evidence type="ECO:0000313" key="3">
    <source>
        <dbReference type="Proteomes" id="UP001381693"/>
    </source>
</evidence>
<feature type="compositionally biased region" description="Polar residues" evidence="1">
    <location>
        <begin position="9"/>
        <end position="18"/>
    </location>
</feature>
<accession>A0AAN9A7C0</accession>
<evidence type="ECO:0000313" key="2">
    <source>
        <dbReference type="EMBL" id="KAK7083496.1"/>
    </source>
</evidence>
<comment type="caution">
    <text evidence="2">The sequence shown here is derived from an EMBL/GenBank/DDBJ whole genome shotgun (WGS) entry which is preliminary data.</text>
</comment>
<organism evidence="2 3">
    <name type="scientific">Halocaridina rubra</name>
    <name type="common">Hawaiian red shrimp</name>
    <dbReference type="NCBI Taxonomy" id="373956"/>
    <lineage>
        <taxon>Eukaryota</taxon>
        <taxon>Metazoa</taxon>
        <taxon>Ecdysozoa</taxon>
        <taxon>Arthropoda</taxon>
        <taxon>Crustacea</taxon>
        <taxon>Multicrustacea</taxon>
        <taxon>Malacostraca</taxon>
        <taxon>Eumalacostraca</taxon>
        <taxon>Eucarida</taxon>
        <taxon>Decapoda</taxon>
        <taxon>Pleocyemata</taxon>
        <taxon>Caridea</taxon>
        <taxon>Atyoidea</taxon>
        <taxon>Atyidae</taxon>
        <taxon>Halocaridina</taxon>
    </lineage>
</organism>
<feature type="compositionally biased region" description="Low complexity" evidence="1">
    <location>
        <begin position="21"/>
        <end position="31"/>
    </location>
</feature>
<gene>
    <name evidence="2" type="ORF">SK128_019616</name>
</gene>
<dbReference type="EMBL" id="JAXCGZ010002923">
    <property type="protein sequence ID" value="KAK7083496.1"/>
    <property type="molecule type" value="Genomic_DNA"/>
</dbReference>
<feature type="compositionally biased region" description="Polar residues" evidence="1">
    <location>
        <begin position="535"/>
        <end position="549"/>
    </location>
</feature>
<reference evidence="2 3" key="1">
    <citation type="submission" date="2023-11" db="EMBL/GenBank/DDBJ databases">
        <title>Halocaridina rubra genome assembly.</title>
        <authorList>
            <person name="Smith C."/>
        </authorList>
    </citation>
    <scope>NUCLEOTIDE SEQUENCE [LARGE SCALE GENOMIC DNA]</scope>
    <source>
        <strain evidence="2">EP-1</strain>
        <tissue evidence="2">Whole</tissue>
    </source>
</reference>
<sequence length="559" mass="62285">MAKPRNECKPSSVTTRSRFFSLPLSESSNSPLKPPQDIPCRFSYARASNTYRRYGRSPNRKTSDDTSIYSSREDMLEEKCVSLRKKKFTKKLGNTELGFSSSEDLLNEDSDITDGHLSSGIPETDGSVFSSLEDLLDSEIKCSSNVSKFLRRHSSRKGSASTRLSSTFSTNCNFSCEIRVTPEQTEDRYTPCKSCFLKRRCSTPFYGGSKEERTYQWSPCYSCDSEVRPGSPYNTGMPVVKGNSLLHGNPLRAGNQLAEIPRQSGSMYIPGSTSQTGTLLLPNSPLQDERLLDLESVTRSASFLRPVGIAFQTGSVCNQVAPHNSVTTGDHLSRGNICSQPNLVQTESILKTGDSPQVEIAYGSGNQDLTNVAVPSLRVHFPPKSCQPLNRNEEDPEEFRPMRRKVQSAVVKTVRRLVEHLGVVNEQVGVIEEKCSHLKNSMCALEYDQYLLHMKLTDLESQIHTLDEKYEKQCSDIQFDNSEANLRYSSDSESGALEPHNTTEKYDYDMQHGGSDSDSGCPQVEEDIYGESPVGNENISPQEFVTTSQDSEEPNIVMF</sequence>
<dbReference type="Proteomes" id="UP001381693">
    <property type="component" value="Unassembled WGS sequence"/>
</dbReference>
<name>A0AAN9A7C0_HALRR</name>
<protein>
    <submittedName>
        <fullName evidence="2">Uncharacterized protein</fullName>
    </submittedName>
</protein>